<dbReference type="InterPro" id="IPR042099">
    <property type="entry name" value="ANL_N_sf"/>
</dbReference>
<evidence type="ECO:0000313" key="4">
    <source>
        <dbReference type="Proteomes" id="UP001335737"/>
    </source>
</evidence>
<dbReference type="InterPro" id="IPR050237">
    <property type="entry name" value="ATP-dep_AMP-bd_enzyme"/>
</dbReference>
<reference evidence="3 4" key="1">
    <citation type="journal article" date="2024" name="Int. J. Syst. Evol. Microbiol.">
        <title>Virgibacillus tibetensis sp. nov., isolated from salt lake on the Tibetan Plateau of China.</title>
        <authorList>
            <person name="Phurbu D."/>
            <person name="Liu Z.-X."/>
            <person name="Wang R."/>
            <person name="Zheng Y.-Y."/>
            <person name="Liu H.-C."/>
            <person name="Zhou Y.-G."/>
            <person name="Yu Y.-J."/>
            <person name="Li A.-H."/>
        </authorList>
    </citation>
    <scope>NUCLEOTIDE SEQUENCE [LARGE SCALE GENOMIC DNA]</scope>
    <source>
        <strain evidence="3 4">C22-A2</strain>
    </source>
</reference>
<dbReference type="Gene3D" id="3.40.50.12780">
    <property type="entry name" value="N-terminal domain of ligase-like"/>
    <property type="match status" value="1"/>
</dbReference>
<dbReference type="Pfam" id="PF00501">
    <property type="entry name" value="AMP-binding"/>
    <property type="match status" value="1"/>
</dbReference>
<keyword evidence="4" id="KW-1185">Reference proteome</keyword>
<dbReference type="Proteomes" id="UP001335737">
    <property type="component" value="Unassembled WGS sequence"/>
</dbReference>
<dbReference type="Pfam" id="PF13193">
    <property type="entry name" value="AMP-binding_C"/>
    <property type="match status" value="1"/>
</dbReference>
<gene>
    <name evidence="3" type="ORF">QGM71_15065</name>
</gene>
<dbReference type="PANTHER" id="PTHR43767:SF7">
    <property type="entry name" value="MEDIUM_LONG-CHAIN-FATTY-ACID--COA LIGASE FADD8"/>
    <property type="match status" value="1"/>
</dbReference>
<dbReference type="InterPro" id="IPR025110">
    <property type="entry name" value="AMP-bd_C"/>
</dbReference>
<dbReference type="InterPro" id="IPR020845">
    <property type="entry name" value="AMP-binding_CS"/>
</dbReference>
<proteinExistence type="predicted"/>
<evidence type="ECO:0000313" key="3">
    <source>
        <dbReference type="EMBL" id="MEC5424805.1"/>
    </source>
</evidence>
<feature type="domain" description="AMP-binding enzyme C-terminal" evidence="2">
    <location>
        <begin position="430"/>
        <end position="504"/>
    </location>
</feature>
<dbReference type="RefSeq" id="WP_327608363.1">
    <property type="nucleotide sequence ID" value="NZ_JARZFX010000008.1"/>
</dbReference>
<evidence type="ECO:0000259" key="2">
    <source>
        <dbReference type="Pfam" id="PF13193"/>
    </source>
</evidence>
<organism evidence="3 4">
    <name type="scientific">Virgibacillus tibetensis</name>
    <dbReference type="NCBI Taxonomy" id="3042313"/>
    <lineage>
        <taxon>Bacteria</taxon>
        <taxon>Bacillati</taxon>
        <taxon>Bacillota</taxon>
        <taxon>Bacilli</taxon>
        <taxon>Bacillales</taxon>
        <taxon>Bacillaceae</taxon>
        <taxon>Virgibacillus</taxon>
    </lineage>
</organism>
<evidence type="ECO:0000259" key="1">
    <source>
        <dbReference type="Pfam" id="PF00501"/>
    </source>
</evidence>
<sequence length="522" mass="58720">MSQSLLTLNELFTNSFRNHGEKTALHFGSQKMTYRELHRAANQVAHALIEHGVERNTRVALLLSNSLEYVASELGIYFSGGTLVPMNDMLSEKDIYHILKDSGAKVLLVGEQFFSNIEHIKSDLPELTTIVGITNSEKTTSTNFITWDDFQSSQPDHDIDISITPENNSKIIYSGGTSGLPKGVVDSHKTTFLTYISMMDEVNIREDEKILLMTPLPHAAGLYLMAGLVRGAEVFIESKFDTKLLLEHIEKNKITFLSLVPTMIYRVLDFMEGKNVDVSSIRTIQYGTAPITVGRLRQALDIFGQVFIQAYGQQETQNVVTWLKKEDHRTDEEYSHLLSSCGKSTFFSRIKIVDGNGCEVSRGVKGEIAVKSLTNMIRYHNMPIETAETLKDGWVYTGDMGVMDEKGYLYLLDRKKDMIISGGMNVYSSEVENVIQEHHGVRQVAVIGIPDSDWGEAVTAFIIPKNESVTVEDIQEYCNQTLSKYKKPKVIHLVESLPLTPYGKVDKKVIRAPYWDSAVRQI</sequence>
<dbReference type="EMBL" id="JARZFX010000008">
    <property type="protein sequence ID" value="MEC5424805.1"/>
    <property type="molecule type" value="Genomic_DNA"/>
</dbReference>
<dbReference type="InterPro" id="IPR045851">
    <property type="entry name" value="AMP-bd_C_sf"/>
</dbReference>
<dbReference type="SUPFAM" id="SSF56801">
    <property type="entry name" value="Acetyl-CoA synthetase-like"/>
    <property type="match status" value="1"/>
</dbReference>
<feature type="domain" description="AMP-dependent synthetase/ligase" evidence="1">
    <location>
        <begin position="14"/>
        <end position="379"/>
    </location>
</feature>
<comment type="caution">
    <text evidence="3">The sequence shown here is derived from an EMBL/GenBank/DDBJ whole genome shotgun (WGS) entry which is preliminary data.</text>
</comment>
<name>A0ABU6KI24_9BACI</name>
<dbReference type="PROSITE" id="PS00455">
    <property type="entry name" value="AMP_BINDING"/>
    <property type="match status" value="1"/>
</dbReference>
<protein>
    <submittedName>
        <fullName evidence="3">AMP-binding protein</fullName>
    </submittedName>
</protein>
<dbReference type="PANTHER" id="PTHR43767">
    <property type="entry name" value="LONG-CHAIN-FATTY-ACID--COA LIGASE"/>
    <property type="match status" value="1"/>
</dbReference>
<accession>A0ABU6KI24</accession>
<dbReference type="InterPro" id="IPR000873">
    <property type="entry name" value="AMP-dep_synth/lig_dom"/>
</dbReference>
<dbReference type="Gene3D" id="3.30.300.30">
    <property type="match status" value="1"/>
</dbReference>